<organism evidence="2 3">
    <name type="scientific">Variovorax defluvii</name>
    <dbReference type="NCBI Taxonomy" id="913761"/>
    <lineage>
        <taxon>Bacteria</taxon>
        <taxon>Pseudomonadati</taxon>
        <taxon>Pseudomonadota</taxon>
        <taxon>Betaproteobacteria</taxon>
        <taxon>Burkholderiales</taxon>
        <taxon>Comamonadaceae</taxon>
        <taxon>Variovorax</taxon>
    </lineage>
</organism>
<evidence type="ECO:0000313" key="3">
    <source>
        <dbReference type="Proteomes" id="UP001500975"/>
    </source>
</evidence>
<dbReference type="RefSeq" id="WP_345535799.1">
    <property type="nucleotide sequence ID" value="NZ_BAABGJ010000004.1"/>
</dbReference>
<dbReference type="Pfam" id="PF07728">
    <property type="entry name" value="AAA_5"/>
    <property type="match status" value="1"/>
</dbReference>
<proteinExistence type="predicted"/>
<dbReference type="InterPro" id="IPR027417">
    <property type="entry name" value="P-loop_NTPase"/>
</dbReference>
<dbReference type="PANTHER" id="PTHR37291:SF1">
    <property type="entry name" value="TYPE IV METHYL-DIRECTED RESTRICTION ENZYME ECOKMCRB SUBUNIT"/>
    <property type="match status" value="1"/>
</dbReference>
<dbReference type="SUPFAM" id="SSF52540">
    <property type="entry name" value="P-loop containing nucleoside triphosphate hydrolases"/>
    <property type="match status" value="1"/>
</dbReference>
<dbReference type="SMART" id="SM00382">
    <property type="entry name" value="AAA"/>
    <property type="match status" value="1"/>
</dbReference>
<reference evidence="3" key="1">
    <citation type="journal article" date="2019" name="Int. J. Syst. Evol. Microbiol.">
        <title>The Global Catalogue of Microorganisms (GCM) 10K type strain sequencing project: providing services to taxonomists for standard genome sequencing and annotation.</title>
        <authorList>
            <consortium name="The Broad Institute Genomics Platform"/>
            <consortium name="The Broad Institute Genome Sequencing Center for Infectious Disease"/>
            <person name="Wu L."/>
            <person name="Ma J."/>
        </authorList>
    </citation>
    <scope>NUCLEOTIDE SEQUENCE [LARGE SCALE GENOMIC DNA]</scope>
    <source>
        <strain evidence="3">JCM 17804</strain>
    </source>
</reference>
<evidence type="ECO:0000313" key="2">
    <source>
        <dbReference type="EMBL" id="GAA4331735.1"/>
    </source>
</evidence>
<dbReference type="InterPro" id="IPR011704">
    <property type="entry name" value="ATPase_dyneun-rel_AAA"/>
</dbReference>
<dbReference type="PANTHER" id="PTHR37291">
    <property type="entry name" value="5-METHYLCYTOSINE-SPECIFIC RESTRICTION ENZYME B"/>
    <property type="match status" value="1"/>
</dbReference>
<evidence type="ECO:0000259" key="1">
    <source>
        <dbReference type="SMART" id="SM00382"/>
    </source>
</evidence>
<dbReference type="CDD" id="cd00009">
    <property type="entry name" value="AAA"/>
    <property type="match status" value="1"/>
</dbReference>
<dbReference type="InterPro" id="IPR052934">
    <property type="entry name" value="Methyl-DNA_Rec/Restrict_Enz"/>
</dbReference>
<sequence>MATPLPTQDILGVFKALKDDIQSTLLTPRGLSIKSCGTKALALAEPTSVATGFWANPQSVSSKPPRWITQVEGQAAGGVAARFALDATGAPIPMGRTVGYVNNRDGSCAVCAFRVLPAVKPAGPGSPWEYPQGWEYLLVVAFAQPLPAGTSGDPLSDFNPAAGTIDFGGGAAKRSYNVAFRAVVKVPGAIPGAAGTTYDDAGQAIAALAGATLYDGTQDAERDRLVTDLSVVFTAAPVAGPFTLAEDTSLVGIDPSVYRQIEAAVNSGKRHIILYGPPGTGKTTLAEYLAREISERDDGDGSYLMLTASSAWSVQDLVGGYQPLGGGAIGFIPGAMLRNFDKPTIIDELNRCPIDKVLGPLFSILSGQASVLPCRADAADPSSPFHVVLPEPRAGMAAHEHAPEAAWRLICTLNTYDKTQLGQISYALSRRFAWIKVGAPSDPDKFTEEMAGRLGITVPNPVPANPVGAMWRAVNAAREIGGAPIVDFLKTLRALDHGIDPFAQPVGVAADAFLSAFSMCVLPLMDGLSPREATDLATNVAAAWALDANRAARLTLDCREFSA</sequence>
<comment type="caution">
    <text evidence="2">The sequence shown here is derived from an EMBL/GenBank/DDBJ whole genome shotgun (WGS) entry which is preliminary data.</text>
</comment>
<dbReference type="EMBL" id="BAABGJ010000004">
    <property type="protein sequence ID" value="GAA4331735.1"/>
    <property type="molecule type" value="Genomic_DNA"/>
</dbReference>
<feature type="domain" description="AAA+ ATPase" evidence="1">
    <location>
        <begin position="268"/>
        <end position="393"/>
    </location>
</feature>
<accession>A0ABP8GYE1</accession>
<dbReference type="Proteomes" id="UP001500975">
    <property type="component" value="Unassembled WGS sequence"/>
</dbReference>
<name>A0ABP8GYE1_9BURK</name>
<dbReference type="Gene3D" id="3.40.50.300">
    <property type="entry name" value="P-loop containing nucleotide triphosphate hydrolases"/>
    <property type="match status" value="1"/>
</dbReference>
<dbReference type="InterPro" id="IPR003593">
    <property type="entry name" value="AAA+_ATPase"/>
</dbReference>
<gene>
    <name evidence="2" type="ORF">GCM10023165_05990</name>
</gene>
<keyword evidence="3" id="KW-1185">Reference proteome</keyword>
<protein>
    <recommendedName>
        <fullName evidence="1">AAA+ ATPase domain-containing protein</fullName>
    </recommendedName>
</protein>